<dbReference type="PANTHER" id="PTHR21310">
    <property type="entry name" value="AMINOGLYCOSIDE PHOSPHOTRANSFERASE-RELATED-RELATED"/>
    <property type="match status" value="1"/>
</dbReference>
<dbReference type="HOGENOM" id="CLU_025005_2_0_1"/>
<dbReference type="KEGG" id="ure:UREG_05987"/>
<evidence type="ECO:0000313" key="2">
    <source>
        <dbReference type="Proteomes" id="UP000002058"/>
    </source>
</evidence>
<dbReference type="OMA" id="THISRDY"/>
<dbReference type="VEuPathDB" id="FungiDB:UREG_05987"/>
<dbReference type="PANTHER" id="PTHR21310:SF37">
    <property type="entry name" value="AMINOGLYCOSIDE PHOSPHOTRANSFERASE DOMAIN-CONTAINING PROTEIN"/>
    <property type="match status" value="1"/>
</dbReference>
<organism evidence="1 2">
    <name type="scientific">Uncinocarpus reesii (strain UAMH 1704)</name>
    <dbReference type="NCBI Taxonomy" id="336963"/>
    <lineage>
        <taxon>Eukaryota</taxon>
        <taxon>Fungi</taxon>
        <taxon>Dikarya</taxon>
        <taxon>Ascomycota</taxon>
        <taxon>Pezizomycotina</taxon>
        <taxon>Eurotiomycetes</taxon>
        <taxon>Eurotiomycetidae</taxon>
        <taxon>Onygenales</taxon>
        <taxon>Onygenaceae</taxon>
        <taxon>Uncinocarpus</taxon>
    </lineage>
</organism>
<reference evidence="2" key="1">
    <citation type="journal article" date="2009" name="Genome Res.">
        <title>Comparative genomic analyses of the human fungal pathogens Coccidioides and their relatives.</title>
        <authorList>
            <person name="Sharpton T.J."/>
            <person name="Stajich J.E."/>
            <person name="Rounsley S.D."/>
            <person name="Gardner M.J."/>
            <person name="Wortman J.R."/>
            <person name="Jordar V.S."/>
            <person name="Maiti R."/>
            <person name="Kodira C.D."/>
            <person name="Neafsey D.E."/>
            <person name="Zeng Q."/>
            <person name="Hung C.-Y."/>
            <person name="McMahan C."/>
            <person name="Muszewska A."/>
            <person name="Grynberg M."/>
            <person name="Mandel M.A."/>
            <person name="Kellner E.M."/>
            <person name="Barker B.M."/>
            <person name="Galgiani J.N."/>
            <person name="Orbach M.J."/>
            <person name="Kirkland T.N."/>
            <person name="Cole G.T."/>
            <person name="Henn M.R."/>
            <person name="Birren B.W."/>
            <person name="Taylor J.W."/>
        </authorList>
    </citation>
    <scope>NUCLEOTIDE SEQUENCE [LARGE SCALE GENOMIC DNA]</scope>
    <source>
        <strain evidence="2">UAMH 1704</strain>
    </source>
</reference>
<dbReference type="RefSeq" id="XP_002585298.1">
    <property type="nucleotide sequence ID" value="XM_002585252.1"/>
</dbReference>
<dbReference type="Proteomes" id="UP000002058">
    <property type="component" value="Unassembled WGS sequence"/>
</dbReference>
<proteinExistence type="predicted"/>
<name>C4JU48_UNCRE</name>
<protein>
    <recommendedName>
        <fullName evidence="3">Aminoglycoside phosphotransferase domain-containing protein</fullName>
    </recommendedName>
</protein>
<dbReference type="OrthoDB" id="3645574at2759"/>
<dbReference type="STRING" id="336963.C4JU48"/>
<dbReference type="EMBL" id="CH476617">
    <property type="protein sequence ID" value="EEP81145.1"/>
    <property type="molecule type" value="Genomic_DNA"/>
</dbReference>
<keyword evidence="2" id="KW-1185">Reference proteome</keyword>
<accession>C4JU48</accession>
<dbReference type="eggNOG" id="ENOG502SII6">
    <property type="taxonomic scope" value="Eukaryota"/>
</dbReference>
<evidence type="ECO:0008006" key="3">
    <source>
        <dbReference type="Google" id="ProtNLM"/>
    </source>
</evidence>
<evidence type="ECO:0000313" key="1">
    <source>
        <dbReference type="EMBL" id="EEP81145.1"/>
    </source>
</evidence>
<sequence length="355" mass="41403">MAKTRRLLREEITYSFAKQRRGYYDQQIRFFDFLNSQKDSIRSIVAHHLNLRSPNTCHVAEVEDWLYGSFNVCIPVTIVDWKGKKQPGDRVLLRIPLPYRVGEAFRPGNSDEKVRCEAGTYAWLQENCPDIPIPKLYGFSVSAGVFSQIDNLPFLMRCLYRVRRCLRSLFGYPTPSHYVGHRGGPELLNDEKERSNFLLNEYIEEDKGRMLSKSWLKKRDDPTLRMNLFRDLSRIFLSLARHPVPKIGSVTIDNSGFLRFENRPLPLGIQELENEEIPIDIPRDYTYSTVDSYIVDILGLHDSRFRHQPNAINNYKSWIRKTGKDEMLQGICVDRIRTINHTASSAKEILHQIRP</sequence>
<dbReference type="InParanoid" id="C4JU48"/>
<gene>
    <name evidence="1" type="ORF">UREG_05987</name>
</gene>
<dbReference type="GeneID" id="8438893"/>
<dbReference type="AlphaFoldDB" id="C4JU48"/>
<dbReference type="InterPro" id="IPR051678">
    <property type="entry name" value="AGP_Transferase"/>
</dbReference>